<evidence type="ECO:0000256" key="2">
    <source>
        <dbReference type="ARBA" id="ARBA00005080"/>
    </source>
</evidence>
<gene>
    <name evidence="10" type="ORF">Lyticum_00224</name>
</gene>
<dbReference type="EC" id="3.5.4.16" evidence="5"/>
<comment type="subunit">
    <text evidence="4">Toroid-shaped homodecamer, composed of two pentamers of five dimers.</text>
</comment>
<dbReference type="InterPro" id="IPR001474">
    <property type="entry name" value="GTP_CycHdrlase_I"/>
</dbReference>
<dbReference type="InterPro" id="IPR043133">
    <property type="entry name" value="GTP-CH-I_C/QueF"/>
</dbReference>
<name>A0AAE4VKJ7_9RICK</name>
<dbReference type="GO" id="GO:0005737">
    <property type="term" value="C:cytoplasm"/>
    <property type="evidence" value="ECO:0007669"/>
    <property type="project" value="TreeGrafter"/>
</dbReference>
<proteinExistence type="inferred from homology"/>
<dbReference type="PROSITE" id="PS00859">
    <property type="entry name" value="GTP_CYCLOHYDROL_1_1"/>
    <property type="match status" value="1"/>
</dbReference>
<dbReference type="GO" id="GO:0006730">
    <property type="term" value="P:one-carbon metabolic process"/>
    <property type="evidence" value="ECO:0007669"/>
    <property type="project" value="UniProtKB-KW"/>
</dbReference>
<dbReference type="Proteomes" id="UP001289135">
    <property type="component" value="Unassembled WGS sequence"/>
</dbReference>
<comment type="similarity">
    <text evidence="3">Belongs to the GTP cyclohydrolase I family.</text>
</comment>
<evidence type="ECO:0000259" key="9">
    <source>
        <dbReference type="Pfam" id="PF01227"/>
    </source>
</evidence>
<dbReference type="GO" id="GO:0046654">
    <property type="term" value="P:tetrahydrofolate biosynthetic process"/>
    <property type="evidence" value="ECO:0007669"/>
    <property type="project" value="InterPro"/>
</dbReference>
<evidence type="ECO:0000256" key="5">
    <source>
        <dbReference type="ARBA" id="ARBA00012715"/>
    </source>
</evidence>
<organism evidence="10 11">
    <name type="scientific">Lyticum sinuosum</name>
    <dbReference type="NCBI Taxonomy" id="1332059"/>
    <lineage>
        <taxon>Bacteria</taxon>
        <taxon>Pseudomonadati</taxon>
        <taxon>Pseudomonadota</taxon>
        <taxon>Alphaproteobacteria</taxon>
        <taxon>Rickettsiales</taxon>
        <taxon>Lyticum</taxon>
    </lineage>
</organism>
<dbReference type="PANTHER" id="PTHR11109">
    <property type="entry name" value="GTP CYCLOHYDROLASE I"/>
    <property type="match status" value="1"/>
</dbReference>
<feature type="domain" description="GTP cyclohydrolase I" evidence="9">
    <location>
        <begin position="43"/>
        <end position="208"/>
    </location>
</feature>
<dbReference type="InterPro" id="IPR020602">
    <property type="entry name" value="GTP_CycHdrlase_I_dom"/>
</dbReference>
<keyword evidence="7" id="KW-0378">Hydrolase</keyword>
<reference evidence="10" key="1">
    <citation type="submission" date="2023-02" db="EMBL/GenBank/DDBJ databases">
        <title>Host association and intracellularity evolved multiple times independently in the Rickettsiales.</title>
        <authorList>
            <person name="Castelli M."/>
            <person name="Nardi T."/>
            <person name="Gammuto L."/>
            <person name="Bellinzona G."/>
            <person name="Sabaneyeva E."/>
            <person name="Potekhin A."/>
            <person name="Serra V."/>
            <person name="Petroni G."/>
            <person name="Sassera D."/>
        </authorList>
    </citation>
    <scope>NUCLEOTIDE SEQUENCE</scope>
    <source>
        <strain evidence="10">USBL-36I1</strain>
    </source>
</reference>
<comment type="caution">
    <text evidence="10">The sequence shown here is derived from an EMBL/GenBank/DDBJ whole genome shotgun (WGS) entry which is preliminary data.</text>
</comment>
<keyword evidence="8" id="KW-0547">Nucleotide-binding</keyword>
<evidence type="ECO:0000256" key="4">
    <source>
        <dbReference type="ARBA" id="ARBA00011857"/>
    </source>
</evidence>
<dbReference type="PANTHER" id="PTHR11109:SF7">
    <property type="entry name" value="GTP CYCLOHYDROLASE 1"/>
    <property type="match status" value="1"/>
</dbReference>
<dbReference type="Gene3D" id="3.30.1130.10">
    <property type="match status" value="1"/>
</dbReference>
<evidence type="ECO:0000256" key="3">
    <source>
        <dbReference type="ARBA" id="ARBA00008085"/>
    </source>
</evidence>
<comment type="pathway">
    <text evidence="2">Cofactor biosynthesis; 7,8-dihydroneopterin triphosphate biosynthesis; 7,8-dihydroneopterin triphosphate from GTP: step 1/1.</text>
</comment>
<evidence type="ECO:0000256" key="1">
    <source>
        <dbReference type="ARBA" id="ARBA00001052"/>
    </source>
</evidence>
<dbReference type="PROSITE" id="PS00860">
    <property type="entry name" value="GTP_CYCLOHYDROL_1_2"/>
    <property type="match status" value="1"/>
</dbReference>
<dbReference type="RefSeq" id="WP_322498494.1">
    <property type="nucleotide sequence ID" value="NZ_JARGYU010000001.1"/>
</dbReference>
<comment type="catalytic activity">
    <reaction evidence="1">
        <text>GTP + H2O = 7,8-dihydroneopterin 3'-triphosphate + formate + H(+)</text>
        <dbReference type="Rhea" id="RHEA:17473"/>
        <dbReference type="ChEBI" id="CHEBI:15377"/>
        <dbReference type="ChEBI" id="CHEBI:15378"/>
        <dbReference type="ChEBI" id="CHEBI:15740"/>
        <dbReference type="ChEBI" id="CHEBI:37565"/>
        <dbReference type="ChEBI" id="CHEBI:58462"/>
        <dbReference type="EC" id="3.5.4.16"/>
    </reaction>
</comment>
<protein>
    <recommendedName>
        <fullName evidence="5">GTP cyclohydrolase I</fullName>
        <ecNumber evidence="5">3.5.4.16</ecNumber>
    </recommendedName>
</protein>
<evidence type="ECO:0000313" key="10">
    <source>
        <dbReference type="EMBL" id="MDZ5761063.1"/>
    </source>
</evidence>
<keyword evidence="6" id="KW-0554">One-carbon metabolism</keyword>
<keyword evidence="11" id="KW-1185">Reference proteome</keyword>
<dbReference type="SUPFAM" id="SSF55620">
    <property type="entry name" value="Tetrahydrobiopterin biosynthesis enzymes-like"/>
    <property type="match status" value="1"/>
</dbReference>
<dbReference type="GO" id="GO:0008270">
    <property type="term" value="F:zinc ion binding"/>
    <property type="evidence" value="ECO:0007669"/>
    <property type="project" value="TreeGrafter"/>
</dbReference>
<dbReference type="GO" id="GO:0005525">
    <property type="term" value="F:GTP binding"/>
    <property type="evidence" value="ECO:0007669"/>
    <property type="project" value="UniProtKB-KW"/>
</dbReference>
<dbReference type="EMBL" id="JARGYU010000001">
    <property type="protein sequence ID" value="MDZ5761063.1"/>
    <property type="molecule type" value="Genomic_DNA"/>
</dbReference>
<sequence>MNDINLNNNKTISKDSFLSQSDLQKSKLNNNFNNSDYNNCCDAISTILNYFGYNCENIPSMKKTPYRVMEYLRETISNENQSLKSLLSGKKIPADRYDGLVCVDNIFFYSLCEHHLTPMNGYATIIYKPNEFIVGIGSICDLVCNAAKKLQIQEKMTQQIADIIDEELKPEGLVVLLEAQQHCIIGSGPKQNNSIMRTIIRRGSLEKESLNYLFPLRKI</sequence>
<accession>A0AAE4VKJ7</accession>
<dbReference type="Pfam" id="PF01227">
    <property type="entry name" value="GTP_cyclohydroI"/>
    <property type="match status" value="1"/>
</dbReference>
<dbReference type="AlphaFoldDB" id="A0AAE4VKJ7"/>
<evidence type="ECO:0000256" key="8">
    <source>
        <dbReference type="ARBA" id="ARBA00023134"/>
    </source>
</evidence>
<evidence type="ECO:0000313" key="11">
    <source>
        <dbReference type="Proteomes" id="UP001289135"/>
    </source>
</evidence>
<keyword evidence="8" id="KW-0342">GTP-binding</keyword>
<evidence type="ECO:0000256" key="7">
    <source>
        <dbReference type="ARBA" id="ARBA00022801"/>
    </source>
</evidence>
<dbReference type="GO" id="GO:0006729">
    <property type="term" value="P:tetrahydrobiopterin biosynthetic process"/>
    <property type="evidence" value="ECO:0007669"/>
    <property type="project" value="TreeGrafter"/>
</dbReference>
<evidence type="ECO:0000256" key="6">
    <source>
        <dbReference type="ARBA" id="ARBA00022563"/>
    </source>
</evidence>
<dbReference type="GO" id="GO:0003934">
    <property type="term" value="F:GTP cyclohydrolase I activity"/>
    <property type="evidence" value="ECO:0007669"/>
    <property type="project" value="UniProtKB-EC"/>
</dbReference>
<dbReference type="InterPro" id="IPR018234">
    <property type="entry name" value="GTP_CycHdrlase_I_CS"/>
</dbReference>